<organism evidence="1 2">
    <name type="scientific">Halteria grandinella</name>
    <dbReference type="NCBI Taxonomy" id="5974"/>
    <lineage>
        <taxon>Eukaryota</taxon>
        <taxon>Sar</taxon>
        <taxon>Alveolata</taxon>
        <taxon>Ciliophora</taxon>
        <taxon>Intramacronucleata</taxon>
        <taxon>Spirotrichea</taxon>
        <taxon>Stichotrichia</taxon>
        <taxon>Sporadotrichida</taxon>
        <taxon>Halteriidae</taxon>
        <taxon>Halteria</taxon>
    </lineage>
</organism>
<dbReference type="Proteomes" id="UP000785679">
    <property type="component" value="Unassembled WGS sequence"/>
</dbReference>
<keyword evidence="2" id="KW-1185">Reference proteome</keyword>
<dbReference type="AlphaFoldDB" id="A0A8J8NEA3"/>
<comment type="caution">
    <text evidence="1">The sequence shown here is derived from an EMBL/GenBank/DDBJ whole genome shotgun (WGS) entry which is preliminary data.</text>
</comment>
<gene>
    <name evidence="1" type="ORF">FGO68_gene13471</name>
</gene>
<reference evidence="1" key="1">
    <citation type="submission" date="2019-06" db="EMBL/GenBank/DDBJ databases">
        <authorList>
            <person name="Zheng W."/>
        </authorList>
    </citation>
    <scope>NUCLEOTIDE SEQUENCE</scope>
    <source>
        <strain evidence="1">QDHG01</strain>
    </source>
</reference>
<accession>A0A8J8NEA3</accession>
<dbReference type="EMBL" id="RRYP01018864">
    <property type="protein sequence ID" value="TNV73448.1"/>
    <property type="molecule type" value="Genomic_DNA"/>
</dbReference>
<evidence type="ECO:0000313" key="1">
    <source>
        <dbReference type="EMBL" id="TNV73448.1"/>
    </source>
</evidence>
<name>A0A8J8NEA3_HALGN</name>
<evidence type="ECO:0000313" key="2">
    <source>
        <dbReference type="Proteomes" id="UP000785679"/>
    </source>
</evidence>
<sequence>MHARLILRSKLQIEWLAINFRKAIVEGHQVSLIQDLDFAKVQRANRFNEIYTESKQSILRSQIIRKLIPYLFDSIDFQYSFNTNQYQFCLEYNNTIRCNSTHKLKQ</sequence>
<proteinExistence type="predicted"/>
<protein>
    <submittedName>
        <fullName evidence="1">Uncharacterized protein</fullName>
    </submittedName>
</protein>